<evidence type="ECO:0000256" key="8">
    <source>
        <dbReference type="ARBA" id="ARBA00022801"/>
    </source>
</evidence>
<comment type="function">
    <text evidence="1">The aspartyl protease (PR) mediates the proteolytic cleavages of the Gag and Gag-Pol polyproteins after assembly of the VLP.</text>
</comment>
<dbReference type="GO" id="GO:0006508">
    <property type="term" value="P:proteolysis"/>
    <property type="evidence" value="ECO:0007669"/>
    <property type="project" value="UniProtKB-KW"/>
</dbReference>
<keyword evidence="12" id="KW-0695">RNA-directed DNA polymerase</keyword>
<dbReference type="GO" id="GO:0006310">
    <property type="term" value="P:DNA recombination"/>
    <property type="evidence" value="ECO:0007669"/>
    <property type="project" value="UniProtKB-KW"/>
</dbReference>
<keyword evidence="10" id="KW-0460">Magnesium</keyword>
<evidence type="ECO:0000256" key="13">
    <source>
        <dbReference type="ARBA" id="ARBA00022932"/>
    </source>
</evidence>
<dbReference type="GO" id="GO:0003887">
    <property type="term" value="F:DNA-directed DNA polymerase activity"/>
    <property type="evidence" value="ECO:0007669"/>
    <property type="project" value="UniProtKB-KW"/>
</dbReference>
<keyword evidence="6" id="KW-0547">Nucleotide-binding</keyword>
<keyword evidence="2" id="KW-0645">Protease</keyword>
<comment type="caution">
    <text evidence="17">The sequence shown here is derived from an EMBL/GenBank/DDBJ whole genome shotgun (WGS) entry which is preliminary data.</text>
</comment>
<dbReference type="Proteomes" id="UP000765509">
    <property type="component" value="Unassembled WGS sequence"/>
</dbReference>
<keyword evidence="13" id="KW-0808">Transferase</keyword>
<evidence type="ECO:0000256" key="2">
    <source>
        <dbReference type="ARBA" id="ARBA00022670"/>
    </source>
</evidence>
<keyword evidence="5" id="KW-0479">Metal-binding</keyword>
<proteinExistence type="predicted"/>
<evidence type="ECO:0000256" key="7">
    <source>
        <dbReference type="ARBA" id="ARBA00022759"/>
    </source>
</evidence>
<evidence type="ECO:0000256" key="15">
    <source>
        <dbReference type="SAM" id="MobiDB-lite"/>
    </source>
</evidence>
<evidence type="ECO:0000256" key="11">
    <source>
        <dbReference type="ARBA" id="ARBA00022908"/>
    </source>
</evidence>
<keyword evidence="11" id="KW-0229">DNA integration</keyword>
<keyword evidence="3" id="KW-0548">Nucleotidyltransferase</keyword>
<dbReference type="PANTHER" id="PTHR42648:SF11">
    <property type="entry name" value="TRANSPOSON TY4-P GAG-POL POLYPROTEIN"/>
    <property type="match status" value="1"/>
</dbReference>
<accession>A0A9Q3FKY9</accession>
<feature type="region of interest" description="Disordered" evidence="15">
    <location>
        <begin position="52"/>
        <end position="72"/>
    </location>
</feature>
<protein>
    <recommendedName>
        <fullName evidence="16">Retrovirus-related Pol polyprotein from transposon TNT 1-94-like beta-barrel domain-containing protein</fullName>
    </recommendedName>
</protein>
<evidence type="ECO:0000256" key="12">
    <source>
        <dbReference type="ARBA" id="ARBA00022918"/>
    </source>
</evidence>
<organism evidence="17 18">
    <name type="scientific">Austropuccinia psidii MF-1</name>
    <dbReference type="NCBI Taxonomy" id="1389203"/>
    <lineage>
        <taxon>Eukaryota</taxon>
        <taxon>Fungi</taxon>
        <taxon>Dikarya</taxon>
        <taxon>Basidiomycota</taxon>
        <taxon>Pucciniomycotina</taxon>
        <taxon>Pucciniomycetes</taxon>
        <taxon>Pucciniales</taxon>
        <taxon>Sphaerophragmiaceae</taxon>
        <taxon>Austropuccinia</taxon>
    </lineage>
</organism>
<evidence type="ECO:0000256" key="14">
    <source>
        <dbReference type="ARBA" id="ARBA00023172"/>
    </source>
</evidence>
<sequence>MWTIRNLPEDCKTIDELWLKRCEIEKVSPSLKDEIEELHAYIVQTEDDVETEKAFPAQRNKNKNKNKTINRCTNNHHNPLAQQAEEDCWKLQPEKWTKNNKPVKSLLARNNSPGNSSFVLDSGTTTSMVNNLESFQSIEMKKQDIELADGSVIESLGNGTIQLQFKNIIFTFSNTLYIPCLTTNLISMLTVLKTHHIIKLLNMDEFEVIEQEMKQVVTGSIASVNLNLYYFPKALAVSTAPRNLVTLHQAAGHPSLEYFCKMFPNQNIPQLHFITCSTCKMTKVPFSGSFPQANLKLEFLHMDLSGPISPPSVSGAHYIFKILEGFSHFACIFFLNSKAETKEILRKHLLKI</sequence>
<dbReference type="GO" id="GO:0005524">
    <property type="term" value="F:ATP binding"/>
    <property type="evidence" value="ECO:0007669"/>
    <property type="project" value="UniProtKB-KW"/>
</dbReference>
<dbReference type="GO" id="GO:0046872">
    <property type="term" value="F:metal ion binding"/>
    <property type="evidence" value="ECO:0007669"/>
    <property type="project" value="UniProtKB-KW"/>
</dbReference>
<evidence type="ECO:0000256" key="1">
    <source>
        <dbReference type="ARBA" id="ARBA00002180"/>
    </source>
</evidence>
<keyword evidence="8" id="KW-0378">Hydrolase</keyword>
<evidence type="ECO:0000259" key="16">
    <source>
        <dbReference type="Pfam" id="PF22936"/>
    </source>
</evidence>
<evidence type="ECO:0000256" key="6">
    <source>
        <dbReference type="ARBA" id="ARBA00022741"/>
    </source>
</evidence>
<feature type="domain" description="Retrovirus-related Pol polyprotein from transposon TNT 1-94-like beta-barrel" evidence="16">
    <location>
        <begin position="118"/>
        <end position="192"/>
    </location>
</feature>
<evidence type="ECO:0000256" key="4">
    <source>
        <dbReference type="ARBA" id="ARBA00022722"/>
    </source>
</evidence>
<dbReference type="OrthoDB" id="2663223at2759"/>
<evidence type="ECO:0000313" key="17">
    <source>
        <dbReference type="EMBL" id="MBW0541004.1"/>
    </source>
</evidence>
<dbReference type="AlphaFoldDB" id="A0A9Q3FKY9"/>
<dbReference type="GO" id="GO:0004519">
    <property type="term" value="F:endonuclease activity"/>
    <property type="evidence" value="ECO:0007669"/>
    <property type="project" value="UniProtKB-KW"/>
</dbReference>
<evidence type="ECO:0000256" key="9">
    <source>
        <dbReference type="ARBA" id="ARBA00022840"/>
    </source>
</evidence>
<name>A0A9Q3FKY9_9BASI</name>
<evidence type="ECO:0000256" key="3">
    <source>
        <dbReference type="ARBA" id="ARBA00022695"/>
    </source>
</evidence>
<keyword evidence="14" id="KW-0233">DNA recombination</keyword>
<keyword evidence="9" id="KW-0067">ATP-binding</keyword>
<dbReference type="GO" id="GO:0008233">
    <property type="term" value="F:peptidase activity"/>
    <property type="evidence" value="ECO:0007669"/>
    <property type="project" value="UniProtKB-KW"/>
</dbReference>
<evidence type="ECO:0000256" key="10">
    <source>
        <dbReference type="ARBA" id="ARBA00022842"/>
    </source>
</evidence>
<dbReference type="InterPro" id="IPR054722">
    <property type="entry name" value="PolX-like_BBD"/>
</dbReference>
<dbReference type="EMBL" id="AVOT02045672">
    <property type="protein sequence ID" value="MBW0541004.1"/>
    <property type="molecule type" value="Genomic_DNA"/>
</dbReference>
<dbReference type="Pfam" id="PF22936">
    <property type="entry name" value="Pol_BBD"/>
    <property type="match status" value="1"/>
</dbReference>
<reference evidence="17" key="1">
    <citation type="submission" date="2021-03" db="EMBL/GenBank/DDBJ databases">
        <title>Draft genome sequence of rust myrtle Austropuccinia psidii MF-1, a brazilian biotype.</title>
        <authorList>
            <person name="Quecine M.C."/>
            <person name="Pachon D.M.R."/>
            <person name="Bonatelli M.L."/>
            <person name="Correr F.H."/>
            <person name="Franceschini L.M."/>
            <person name="Leite T.F."/>
            <person name="Margarido G.R.A."/>
            <person name="Almeida C.A."/>
            <person name="Ferrarezi J.A."/>
            <person name="Labate C.A."/>
        </authorList>
    </citation>
    <scope>NUCLEOTIDE SEQUENCE</scope>
    <source>
        <strain evidence="17">MF-1</strain>
    </source>
</reference>
<dbReference type="PANTHER" id="PTHR42648">
    <property type="entry name" value="TRANSPOSASE, PUTATIVE-RELATED"/>
    <property type="match status" value="1"/>
</dbReference>
<keyword evidence="13" id="KW-0239">DNA-directed DNA polymerase</keyword>
<keyword evidence="7" id="KW-0255">Endonuclease</keyword>
<dbReference type="GO" id="GO:0003964">
    <property type="term" value="F:RNA-directed DNA polymerase activity"/>
    <property type="evidence" value="ECO:0007669"/>
    <property type="project" value="UniProtKB-KW"/>
</dbReference>
<evidence type="ECO:0000313" key="18">
    <source>
        <dbReference type="Proteomes" id="UP000765509"/>
    </source>
</evidence>
<keyword evidence="4" id="KW-0540">Nuclease</keyword>
<dbReference type="GO" id="GO:0015074">
    <property type="term" value="P:DNA integration"/>
    <property type="evidence" value="ECO:0007669"/>
    <property type="project" value="UniProtKB-KW"/>
</dbReference>
<gene>
    <name evidence="17" type="ORF">O181_080719</name>
</gene>
<keyword evidence="18" id="KW-1185">Reference proteome</keyword>
<evidence type="ECO:0000256" key="5">
    <source>
        <dbReference type="ARBA" id="ARBA00022723"/>
    </source>
</evidence>
<dbReference type="InterPro" id="IPR039537">
    <property type="entry name" value="Retrotran_Ty1/copia-like"/>
</dbReference>